<evidence type="ECO:0000256" key="5">
    <source>
        <dbReference type="ARBA" id="ARBA00022837"/>
    </source>
</evidence>
<evidence type="ECO:0000256" key="4">
    <source>
        <dbReference type="ARBA" id="ARBA00022729"/>
    </source>
</evidence>
<feature type="domain" description="Nidogen G2 beta-barrel" evidence="7">
    <location>
        <begin position="18"/>
        <end position="95"/>
    </location>
</feature>
<comment type="subcellular location">
    <subcellularLocation>
        <location evidence="1">Secreted</location>
        <location evidence="1">Extracellular space</location>
        <location evidence="1">Extracellular matrix</location>
    </subcellularLocation>
</comment>
<dbReference type="AlphaFoldDB" id="A0A183DD37"/>
<keyword evidence="5" id="KW-0106">Calcium</keyword>
<dbReference type="Gene3D" id="2.40.155.10">
    <property type="entry name" value="Green fluorescent protein"/>
    <property type="match status" value="1"/>
</dbReference>
<proteinExistence type="predicted"/>
<evidence type="ECO:0000256" key="2">
    <source>
        <dbReference type="ARBA" id="ARBA00022525"/>
    </source>
</evidence>
<keyword evidence="2" id="KW-0964">Secreted</keyword>
<gene>
    <name evidence="8" type="ORF">GPUH_LOCUS6628</name>
</gene>
<evidence type="ECO:0000313" key="10">
    <source>
        <dbReference type="WBParaSite" id="GPUH_0000663701-mRNA-1"/>
    </source>
</evidence>
<keyword evidence="3" id="KW-0272">Extracellular matrix</keyword>
<organism evidence="10">
    <name type="scientific">Gongylonema pulchrum</name>
    <dbReference type="NCBI Taxonomy" id="637853"/>
    <lineage>
        <taxon>Eukaryota</taxon>
        <taxon>Metazoa</taxon>
        <taxon>Ecdysozoa</taxon>
        <taxon>Nematoda</taxon>
        <taxon>Chromadorea</taxon>
        <taxon>Rhabditida</taxon>
        <taxon>Spirurina</taxon>
        <taxon>Spiruromorpha</taxon>
        <taxon>Spiruroidea</taxon>
        <taxon>Gongylonematidae</taxon>
        <taxon>Gongylonema</taxon>
    </lineage>
</organism>
<evidence type="ECO:0000256" key="3">
    <source>
        <dbReference type="ARBA" id="ARBA00022530"/>
    </source>
</evidence>
<accession>A0A183DD37</accession>
<evidence type="ECO:0000256" key="6">
    <source>
        <dbReference type="ARBA" id="ARBA00023180"/>
    </source>
</evidence>
<evidence type="ECO:0000313" key="9">
    <source>
        <dbReference type="Proteomes" id="UP000271098"/>
    </source>
</evidence>
<protein>
    <submittedName>
        <fullName evidence="10">Nidogen G2 beta-barrel domain-containing protein</fullName>
    </submittedName>
</protein>
<evidence type="ECO:0000313" key="8">
    <source>
        <dbReference type="EMBL" id="VDK55375.1"/>
    </source>
</evidence>
<reference evidence="8 9" key="2">
    <citation type="submission" date="2018-11" db="EMBL/GenBank/DDBJ databases">
        <authorList>
            <consortium name="Pathogen Informatics"/>
        </authorList>
    </citation>
    <scope>NUCLEOTIDE SEQUENCE [LARGE SCALE GENOMIC DNA]</scope>
</reference>
<dbReference type="Pfam" id="PF07474">
    <property type="entry name" value="G2F"/>
    <property type="match status" value="1"/>
</dbReference>
<evidence type="ECO:0000256" key="1">
    <source>
        <dbReference type="ARBA" id="ARBA00004498"/>
    </source>
</evidence>
<dbReference type="Proteomes" id="UP000271098">
    <property type="component" value="Unassembled WGS sequence"/>
</dbReference>
<dbReference type="InterPro" id="IPR006605">
    <property type="entry name" value="G2_nidogen/fibulin_G2F"/>
</dbReference>
<sequence>MVAACPLLVFNADQEQSLVSEHFDRFMDYQFENGEKMRIHHKGLGLEQDAVHFEMQFSGHTPLLHLQRYAWVDNATEELTEEEPGLIRGAGHAVLHVGNEAQIPF</sequence>
<dbReference type="EMBL" id="UYRT01015855">
    <property type="protein sequence ID" value="VDK55375.1"/>
    <property type="molecule type" value="Genomic_DNA"/>
</dbReference>
<keyword evidence="9" id="KW-1185">Reference proteome</keyword>
<keyword evidence="4" id="KW-0732">Signal</keyword>
<evidence type="ECO:0000259" key="7">
    <source>
        <dbReference type="Pfam" id="PF07474"/>
    </source>
</evidence>
<keyword evidence="6" id="KW-0325">Glycoprotein</keyword>
<dbReference type="WBParaSite" id="GPUH_0000663701-mRNA-1">
    <property type="protein sequence ID" value="GPUH_0000663701-mRNA-1"/>
    <property type="gene ID" value="GPUH_0000663701"/>
</dbReference>
<reference evidence="10" key="1">
    <citation type="submission" date="2016-06" db="UniProtKB">
        <authorList>
            <consortium name="WormBaseParasite"/>
        </authorList>
    </citation>
    <scope>IDENTIFICATION</scope>
</reference>
<dbReference type="InterPro" id="IPR009017">
    <property type="entry name" value="GFP"/>
</dbReference>
<name>A0A183DD37_9BILA</name>